<evidence type="ECO:0000259" key="1">
    <source>
        <dbReference type="Pfam" id="PF13843"/>
    </source>
</evidence>
<dbReference type="InterPro" id="IPR029526">
    <property type="entry name" value="PGBD"/>
</dbReference>
<dbReference type="PANTHER" id="PTHR47272:SF1">
    <property type="entry name" value="PIGGYBAC TRANSPOSABLE ELEMENT-DERIVED PROTEIN 3-LIKE"/>
    <property type="match status" value="1"/>
</dbReference>
<gene>
    <name evidence="2" type="ORF">MEUPH1_LOCUS25747</name>
</gene>
<comment type="caution">
    <text evidence="2">The sequence shown here is derived from an EMBL/GenBank/DDBJ whole genome shotgun (WGS) entry which is preliminary data.</text>
</comment>
<name>A0AAV0XX38_9HEMI</name>
<dbReference type="AlphaFoldDB" id="A0AAV0XX38"/>
<dbReference type="EMBL" id="CARXXK010001015">
    <property type="protein sequence ID" value="CAI6371786.1"/>
    <property type="molecule type" value="Genomic_DNA"/>
</dbReference>
<feature type="domain" description="PiggyBac transposable element-derived protein" evidence="1">
    <location>
        <begin position="38"/>
        <end position="214"/>
    </location>
</feature>
<keyword evidence="3" id="KW-1185">Reference proteome</keyword>
<evidence type="ECO:0000313" key="3">
    <source>
        <dbReference type="Proteomes" id="UP001160148"/>
    </source>
</evidence>
<sequence>MEINYLNSNLRDLKKFCYQKFVKFADKPLPSKFTDLSTPLSFFNYFFDEKLYDLIVEQTNLFSYDNVFTKKDIQKYLGICIFTSVVHMSSVRDYWSQGLRFEPIAETMSLNNFEKIRRYLHFNDNSTMLPKDHPDNDRLHKIRPVVDHLNNKYQRIPFSRDLCVDEQQCATKARMYLKQYMPMKPHKWGYKLFMLCDVNGFADKFEIYTSSENLPKNRLPTEPDLGVKLIDYLNEHGINSLGTVRKNRTPNSKIPSDNMLKKCKRGSSFEYMATYKNTNKSSVTWKDNKNVSLLSNYCGSLPYTKVKHFDRKKNKTLKLNVQL</sequence>
<proteinExistence type="predicted"/>
<protein>
    <recommendedName>
        <fullName evidence="1">PiggyBac transposable element-derived protein domain-containing protein</fullName>
    </recommendedName>
</protein>
<dbReference type="PANTHER" id="PTHR47272">
    <property type="entry name" value="DDE_TNP_1_7 DOMAIN-CONTAINING PROTEIN"/>
    <property type="match status" value="1"/>
</dbReference>
<feature type="domain" description="PiggyBac transposable element-derived protein" evidence="1">
    <location>
        <begin position="227"/>
        <end position="314"/>
    </location>
</feature>
<organism evidence="2 3">
    <name type="scientific">Macrosiphum euphorbiae</name>
    <name type="common">potato aphid</name>
    <dbReference type="NCBI Taxonomy" id="13131"/>
    <lineage>
        <taxon>Eukaryota</taxon>
        <taxon>Metazoa</taxon>
        <taxon>Ecdysozoa</taxon>
        <taxon>Arthropoda</taxon>
        <taxon>Hexapoda</taxon>
        <taxon>Insecta</taxon>
        <taxon>Pterygota</taxon>
        <taxon>Neoptera</taxon>
        <taxon>Paraneoptera</taxon>
        <taxon>Hemiptera</taxon>
        <taxon>Sternorrhyncha</taxon>
        <taxon>Aphidomorpha</taxon>
        <taxon>Aphidoidea</taxon>
        <taxon>Aphididae</taxon>
        <taxon>Macrosiphini</taxon>
        <taxon>Macrosiphum</taxon>
    </lineage>
</organism>
<dbReference type="Proteomes" id="UP001160148">
    <property type="component" value="Unassembled WGS sequence"/>
</dbReference>
<accession>A0AAV0XX38</accession>
<dbReference type="Pfam" id="PF13843">
    <property type="entry name" value="DDE_Tnp_1_7"/>
    <property type="match status" value="2"/>
</dbReference>
<evidence type="ECO:0000313" key="2">
    <source>
        <dbReference type="EMBL" id="CAI6371786.1"/>
    </source>
</evidence>
<reference evidence="2 3" key="1">
    <citation type="submission" date="2023-01" db="EMBL/GenBank/DDBJ databases">
        <authorList>
            <person name="Whitehead M."/>
        </authorList>
    </citation>
    <scope>NUCLEOTIDE SEQUENCE [LARGE SCALE GENOMIC DNA]</scope>
</reference>